<dbReference type="AlphaFoldDB" id="A0A518GW65"/>
<dbReference type="PROSITE" id="PS51352">
    <property type="entry name" value="THIOREDOXIN_2"/>
    <property type="match status" value="1"/>
</dbReference>
<dbReference type="GO" id="GO:0016491">
    <property type="term" value="F:oxidoreductase activity"/>
    <property type="evidence" value="ECO:0007669"/>
    <property type="project" value="InterPro"/>
</dbReference>
<keyword evidence="1" id="KW-1133">Transmembrane helix</keyword>
<dbReference type="Proteomes" id="UP000317835">
    <property type="component" value="Chromosome"/>
</dbReference>
<name>A0A518GW65_9BACT</name>
<evidence type="ECO:0000256" key="1">
    <source>
        <dbReference type="SAM" id="Phobius"/>
    </source>
</evidence>
<sequence length="230" mass="24440">MSTRDQVIAIGTLAIGFGTGFAWWRSVAGDPKPRGPMVVSGVLADEEHLVTPEMTRASEQMARRPAPGFRAVDQDGNRVVSSSMFGERPVVLVFIKDGCPCSTSAEPFYARLHDAYGDRAAFLGVIDGDRSVASRWVGDHGTPYPVLADPSLELARDFEARNSAYVALIDRDGEIVSLWPGYSEGILDEIAARLSELTGLPRADVGASEAPELPYSGCPFPVGTGGGPTG</sequence>
<reference evidence="3 4" key="1">
    <citation type="submission" date="2019-02" db="EMBL/GenBank/DDBJ databases">
        <title>Deep-cultivation of Planctomycetes and their phenomic and genomic characterization uncovers novel biology.</title>
        <authorList>
            <person name="Wiegand S."/>
            <person name="Jogler M."/>
            <person name="Boedeker C."/>
            <person name="Pinto D."/>
            <person name="Vollmers J."/>
            <person name="Rivas-Marin E."/>
            <person name="Kohn T."/>
            <person name="Peeters S.H."/>
            <person name="Heuer A."/>
            <person name="Rast P."/>
            <person name="Oberbeckmann S."/>
            <person name="Bunk B."/>
            <person name="Jeske O."/>
            <person name="Meyerdierks A."/>
            <person name="Storesund J.E."/>
            <person name="Kallscheuer N."/>
            <person name="Luecker S."/>
            <person name="Lage O.M."/>
            <person name="Pohl T."/>
            <person name="Merkel B.J."/>
            <person name="Hornburger P."/>
            <person name="Mueller R.-W."/>
            <person name="Bruemmer F."/>
            <person name="Labrenz M."/>
            <person name="Spormann A.M."/>
            <person name="Op den Camp H."/>
            <person name="Overmann J."/>
            <person name="Amann R."/>
            <person name="Jetten M.S.M."/>
            <person name="Mascher T."/>
            <person name="Medema M.H."/>
            <person name="Devos D.P."/>
            <person name="Kaster A.-K."/>
            <person name="Ovreas L."/>
            <person name="Rohde M."/>
            <person name="Galperin M.Y."/>
            <person name="Jogler C."/>
        </authorList>
    </citation>
    <scope>NUCLEOTIDE SEQUENCE [LARGE SCALE GENOMIC DNA]</scope>
    <source>
        <strain evidence="3 4">ElP</strain>
    </source>
</reference>
<keyword evidence="1" id="KW-0812">Transmembrane</keyword>
<dbReference type="InterPro" id="IPR013766">
    <property type="entry name" value="Thioredoxin_domain"/>
</dbReference>
<dbReference type="KEGG" id="tpla:ElP_06640"/>
<dbReference type="InterPro" id="IPR050553">
    <property type="entry name" value="Thioredoxin_ResA/DsbE_sf"/>
</dbReference>
<keyword evidence="4" id="KW-1185">Reference proteome</keyword>
<dbReference type="SUPFAM" id="SSF52833">
    <property type="entry name" value="Thioredoxin-like"/>
    <property type="match status" value="1"/>
</dbReference>
<feature type="domain" description="Thioredoxin" evidence="2">
    <location>
        <begin position="60"/>
        <end position="199"/>
    </location>
</feature>
<gene>
    <name evidence="3" type="ORF">ElP_06640</name>
</gene>
<evidence type="ECO:0000313" key="4">
    <source>
        <dbReference type="Proteomes" id="UP000317835"/>
    </source>
</evidence>
<feature type="transmembrane region" description="Helical" evidence="1">
    <location>
        <begin position="6"/>
        <end position="24"/>
    </location>
</feature>
<keyword evidence="1" id="KW-0472">Membrane</keyword>
<dbReference type="OrthoDB" id="281792at2"/>
<dbReference type="Pfam" id="PF00578">
    <property type="entry name" value="AhpC-TSA"/>
    <property type="match status" value="1"/>
</dbReference>
<evidence type="ECO:0000313" key="3">
    <source>
        <dbReference type="EMBL" id="QDV32824.1"/>
    </source>
</evidence>
<proteinExistence type="predicted"/>
<dbReference type="Gene3D" id="3.40.30.10">
    <property type="entry name" value="Glutaredoxin"/>
    <property type="match status" value="1"/>
</dbReference>
<protein>
    <submittedName>
        <fullName evidence="3">Redoxin</fullName>
    </submittedName>
</protein>
<organism evidence="3 4">
    <name type="scientific">Tautonia plasticadhaerens</name>
    <dbReference type="NCBI Taxonomy" id="2527974"/>
    <lineage>
        <taxon>Bacteria</taxon>
        <taxon>Pseudomonadati</taxon>
        <taxon>Planctomycetota</taxon>
        <taxon>Planctomycetia</taxon>
        <taxon>Isosphaerales</taxon>
        <taxon>Isosphaeraceae</taxon>
        <taxon>Tautonia</taxon>
    </lineage>
</organism>
<dbReference type="GO" id="GO:0016209">
    <property type="term" value="F:antioxidant activity"/>
    <property type="evidence" value="ECO:0007669"/>
    <property type="project" value="InterPro"/>
</dbReference>
<dbReference type="InterPro" id="IPR036249">
    <property type="entry name" value="Thioredoxin-like_sf"/>
</dbReference>
<dbReference type="RefSeq" id="WP_145267202.1">
    <property type="nucleotide sequence ID" value="NZ_CP036426.1"/>
</dbReference>
<dbReference type="PANTHER" id="PTHR42852">
    <property type="entry name" value="THIOL:DISULFIDE INTERCHANGE PROTEIN DSBE"/>
    <property type="match status" value="1"/>
</dbReference>
<accession>A0A518GW65</accession>
<dbReference type="EMBL" id="CP036426">
    <property type="protein sequence ID" value="QDV32824.1"/>
    <property type="molecule type" value="Genomic_DNA"/>
</dbReference>
<evidence type="ECO:0000259" key="2">
    <source>
        <dbReference type="PROSITE" id="PS51352"/>
    </source>
</evidence>
<dbReference type="InterPro" id="IPR000866">
    <property type="entry name" value="AhpC/TSA"/>
</dbReference>